<organism evidence="3 4">
    <name type="scientific">Leptosia nina</name>
    <dbReference type="NCBI Taxonomy" id="320188"/>
    <lineage>
        <taxon>Eukaryota</taxon>
        <taxon>Metazoa</taxon>
        <taxon>Ecdysozoa</taxon>
        <taxon>Arthropoda</taxon>
        <taxon>Hexapoda</taxon>
        <taxon>Insecta</taxon>
        <taxon>Pterygota</taxon>
        <taxon>Neoptera</taxon>
        <taxon>Endopterygota</taxon>
        <taxon>Lepidoptera</taxon>
        <taxon>Glossata</taxon>
        <taxon>Ditrysia</taxon>
        <taxon>Papilionoidea</taxon>
        <taxon>Pieridae</taxon>
        <taxon>Pierinae</taxon>
        <taxon>Leptosia</taxon>
    </lineage>
</organism>
<protein>
    <submittedName>
        <fullName evidence="3">Uncharacterized protein</fullName>
    </submittedName>
</protein>
<dbReference type="AlphaFoldDB" id="A0AAV1JIV4"/>
<evidence type="ECO:0000256" key="2">
    <source>
        <dbReference type="SAM" id="SignalP"/>
    </source>
</evidence>
<reference evidence="3 4" key="1">
    <citation type="submission" date="2023-11" db="EMBL/GenBank/DDBJ databases">
        <authorList>
            <person name="Okamura Y."/>
        </authorList>
    </citation>
    <scope>NUCLEOTIDE SEQUENCE [LARGE SCALE GENOMIC DNA]</scope>
</reference>
<comment type="caution">
    <text evidence="3">The sequence shown here is derived from an EMBL/GenBank/DDBJ whole genome shotgun (WGS) entry which is preliminary data.</text>
</comment>
<proteinExistence type="predicted"/>
<gene>
    <name evidence="3" type="ORF">LNINA_LOCUS8441</name>
</gene>
<accession>A0AAV1JIV4</accession>
<evidence type="ECO:0000313" key="3">
    <source>
        <dbReference type="EMBL" id="CAK1549109.1"/>
    </source>
</evidence>
<keyword evidence="1" id="KW-0175">Coiled coil</keyword>
<evidence type="ECO:0000256" key="1">
    <source>
        <dbReference type="SAM" id="Coils"/>
    </source>
</evidence>
<feature type="coiled-coil region" evidence="1">
    <location>
        <begin position="242"/>
        <end position="269"/>
    </location>
</feature>
<keyword evidence="4" id="KW-1185">Reference proteome</keyword>
<sequence length="362" mass="40536">MKVLLIVVALGSVSARGSGPYLPSGWRPDGPAFDLPTKQRPENPFRDLILQGSEASGSDALREYGPPKLSQDLIQQSLPNEIIEQTFASQQQFDVEKKIEKLQDQPQVTTEEQVETTTLEAENPIVTYQDYVTEALAFEYTGDITEAPLSQNIESSVTVEDKKQEIVTLPELLSPSLSSVEIELEQTVQQLVQNVEQAVEKVIEEEDVSIVQNNEKERINLETNDNAKIKSEDEHFINKGIKQDIEKYVKNVEKEAINAEQSKEQIVQNIPDILNNVDNEITQQVAGNSDKSETNISVQELSWSSGQVPEGFLEYGPPGFQEYGPPKENLAIGAIEELPDAEAIQRINESRRRRFSPKFGQQ</sequence>
<feature type="signal peptide" evidence="2">
    <location>
        <begin position="1"/>
        <end position="15"/>
    </location>
</feature>
<feature type="chain" id="PRO_5043348268" evidence="2">
    <location>
        <begin position="16"/>
        <end position="362"/>
    </location>
</feature>
<evidence type="ECO:0000313" key="4">
    <source>
        <dbReference type="Proteomes" id="UP001497472"/>
    </source>
</evidence>
<feature type="coiled-coil region" evidence="1">
    <location>
        <begin position="181"/>
        <end position="208"/>
    </location>
</feature>
<name>A0AAV1JIV4_9NEOP</name>
<keyword evidence="2" id="KW-0732">Signal</keyword>
<dbReference type="Proteomes" id="UP001497472">
    <property type="component" value="Unassembled WGS sequence"/>
</dbReference>
<dbReference type="EMBL" id="CAVLEF010000011">
    <property type="protein sequence ID" value="CAK1549109.1"/>
    <property type="molecule type" value="Genomic_DNA"/>
</dbReference>